<organism evidence="4 5">
    <name type="scientific">Celeribacter indicus</name>
    <dbReference type="NCBI Taxonomy" id="1208324"/>
    <lineage>
        <taxon>Bacteria</taxon>
        <taxon>Pseudomonadati</taxon>
        <taxon>Pseudomonadota</taxon>
        <taxon>Alphaproteobacteria</taxon>
        <taxon>Rhodobacterales</taxon>
        <taxon>Roseobacteraceae</taxon>
        <taxon>Celeribacter</taxon>
    </lineage>
</organism>
<sequence>MTSDKTLTRSAPPQGQWALGIDIGGTFTDIVLHNERDGTVHSHKELTTPGDPATGVLTGMETLFAREKVAPGDVGRIVHATTLFTNALIERKGAETGMITTQGFRDVLEIGTERKYELYDNFIRMPEPLVRRSLRIDVPERVAADGSVVQPLDEAAVIEAGRRLVEHGVDSVAIVFLHSYAYPEHECRARDLLEAEFPGLFVSISSEVVPEIREFERSSTTVANAYVKPLASRYLNELEDRIRAFGIDAGIFMMLSSGGFTHVEEARRVPVQLLESGPAAGALSAAFFGERSDHASLLAFDMGGTTAKLAMIDEGEPSIAYRFEAARERRFRPESGLPLSITTIELIEIGAGGGSIASVDGVGLLKVGPRSAGSTPGPACYGRGGTDPTVTDATLLLGYLDPETFANGTIAISPEIARDAFAPLCEATGLGVEELAWGIYDVVNENMVSAARMHIAENGKDPRRYALLATGGGGPLHGCAVAGKLGIREVICPPSAGVASASGLLVAPVRVDRSLSVATPLNELDWDAFEAEYRALEEDATAVSRATGAAPQPAIRRAADIRYVGQGFELVVDLPSGPFDAASLPVIRERFEAEYRRVFQRLPDSEIEIMNIRVSVQSPASDAAGLLAPPSGGTLPEARKGLRQVRFGSESVAAAVYTRALMGPGSEVEGPAIIEEPVSTLVVPPGARARVHRSGNLVVTLDQS</sequence>
<dbReference type="InterPro" id="IPR045079">
    <property type="entry name" value="Oxoprolinase-like"/>
</dbReference>
<dbReference type="STRING" id="1208324.P73_2841"/>
<feature type="domain" description="Hydantoinase A/oxoprolinase" evidence="1">
    <location>
        <begin position="217"/>
        <end position="512"/>
    </location>
</feature>
<dbReference type="PANTHER" id="PTHR11365:SF23">
    <property type="entry name" value="HYPOTHETICAL 5-OXOPROLINASE (EUROFUNG)-RELATED"/>
    <property type="match status" value="1"/>
</dbReference>
<dbReference type="Pfam" id="PF01968">
    <property type="entry name" value="Hydantoinase_A"/>
    <property type="match status" value="1"/>
</dbReference>
<dbReference type="InterPro" id="IPR008040">
    <property type="entry name" value="Hydant_A_N"/>
</dbReference>
<feature type="domain" description="Hydantoinase/oxoprolinase N-terminal" evidence="2">
    <location>
        <begin position="19"/>
        <end position="196"/>
    </location>
</feature>
<dbReference type="Pfam" id="PF05378">
    <property type="entry name" value="Hydant_A_N"/>
    <property type="match status" value="1"/>
</dbReference>
<reference evidence="4 5" key="1">
    <citation type="journal article" date="2014" name="Int. J. Syst. Evol. Microbiol.">
        <title>Celeribacter indicus sp. nov., a polycyclic aromatic hydrocarbon-degrading bacterium from deep-sea sediment and reclassification of Huaishuia halophila as Celeribacter halophilus comb. nov.</title>
        <authorList>
            <person name="Lai Q."/>
            <person name="Cao J."/>
            <person name="Yuan J."/>
            <person name="Li F."/>
            <person name="Shao Z."/>
        </authorList>
    </citation>
    <scope>NUCLEOTIDE SEQUENCE [LARGE SCALE GENOMIC DNA]</scope>
    <source>
        <strain evidence="4">P73</strain>
    </source>
</reference>
<dbReference type="HOGENOM" id="CLU_002157_1_2_5"/>
<dbReference type="RefSeq" id="WP_052453292.1">
    <property type="nucleotide sequence ID" value="NZ_CP004393.1"/>
</dbReference>
<dbReference type="SUPFAM" id="SSF53067">
    <property type="entry name" value="Actin-like ATPase domain"/>
    <property type="match status" value="1"/>
</dbReference>
<evidence type="ECO:0000259" key="1">
    <source>
        <dbReference type="Pfam" id="PF01968"/>
    </source>
</evidence>
<keyword evidence="5" id="KW-1185">Reference proteome</keyword>
<dbReference type="InterPro" id="IPR049517">
    <property type="entry name" value="ACX-like_C"/>
</dbReference>
<name>A0A0B5E3D0_9RHOB</name>
<evidence type="ECO:0000313" key="5">
    <source>
        <dbReference type="Proteomes" id="UP000031521"/>
    </source>
</evidence>
<dbReference type="AlphaFoldDB" id="A0A0B5E3D0"/>
<dbReference type="EMBL" id="CP004393">
    <property type="protein sequence ID" value="AJE47556.1"/>
    <property type="molecule type" value="Genomic_DNA"/>
</dbReference>
<feature type="domain" description="Acetophenone carboxylase-like C-terminal" evidence="3">
    <location>
        <begin position="533"/>
        <end position="691"/>
    </location>
</feature>
<dbReference type="InterPro" id="IPR043129">
    <property type="entry name" value="ATPase_NBD"/>
</dbReference>
<accession>A0A0B5E3D0</accession>
<evidence type="ECO:0000313" key="4">
    <source>
        <dbReference type="EMBL" id="AJE47556.1"/>
    </source>
</evidence>
<dbReference type="Proteomes" id="UP000031521">
    <property type="component" value="Chromosome"/>
</dbReference>
<evidence type="ECO:0000259" key="3">
    <source>
        <dbReference type="Pfam" id="PF19278"/>
    </source>
</evidence>
<dbReference type="GO" id="GO:0005829">
    <property type="term" value="C:cytosol"/>
    <property type="evidence" value="ECO:0007669"/>
    <property type="project" value="TreeGrafter"/>
</dbReference>
<proteinExistence type="predicted"/>
<dbReference type="GO" id="GO:0006749">
    <property type="term" value="P:glutathione metabolic process"/>
    <property type="evidence" value="ECO:0007669"/>
    <property type="project" value="TreeGrafter"/>
</dbReference>
<dbReference type="PANTHER" id="PTHR11365">
    <property type="entry name" value="5-OXOPROLINASE RELATED"/>
    <property type="match status" value="1"/>
</dbReference>
<dbReference type="InterPro" id="IPR002821">
    <property type="entry name" value="Hydantoinase_A"/>
</dbReference>
<gene>
    <name evidence="4" type="ORF">P73_2841</name>
</gene>
<dbReference type="GO" id="GO:0017168">
    <property type="term" value="F:5-oxoprolinase (ATP-hydrolyzing) activity"/>
    <property type="evidence" value="ECO:0007669"/>
    <property type="project" value="TreeGrafter"/>
</dbReference>
<dbReference type="KEGG" id="cid:P73_2841"/>
<evidence type="ECO:0000259" key="2">
    <source>
        <dbReference type="Pfam" id="PF05378"/>
    </source>
</evidence>
<protein>
    <submittedName>
        <fullName evidence="4">Hydantoinase A</fullName>
    </submittedName>
</protein>
<dbReference type="Pfam" id="PF19278">
    <property type="entry name" value="Hydant_A_C"/>
    <property type="match status" value="1"/>
</dbReference>